<evidence type="ECO:0000313" key="3">
    <source>
        <dbReference type="Proteomes" id="UP000828390"/>
    </source>
</evidence>
<gene>
    <name evidence="2" type="ORF">DPMN_108545</name>
</gene>
<feature type="compositionally biased region" description="Basic and acidic residues" evidence="1">
    <location>
        <begin position="214"/>
        <end position="229"/>
    </location>
</feature>
<reference evidence="2" key="1">
    <citation type="journal article" date="2019" name="bioRxiv">
        <title>The Genome of the Zebra Mussel, Dreissena polymorpha: A Resource for Invasive Species Research.</title>
        <authorList>
            <person name="McCartney M.A."/>
            <person name="Auch B."/>
            <person name="Kono T."/>
            <person name="Mallez S."/>
            <person name="Zhang Y."/>
            <person name="Obille A."/>
            <person name="Becker A."/>
            <person name="Abrahante J.E."/>
            <person name="Garbe J."/>
            <person name="Badalamenti J.P."/>
            <person name="Herman A."/>
            <person name="Mangelson H."/>
            <person name="Liachko I."/>
            <person name="Sullivan S."/>
            <person name="Sone E.D."/>
            <person name="Koren S."/>
            <person name="Silverstein K.A.T."/>
            <person name="Beckman K.B."/>
            <person name="Gohl D.M."/>
        </authorList>
    </citation>
    <scope>NUCLEOTIDE SEQUENCE</scope>
    <source>
        <strain evidence="2">Duluth1</strain>
        <tissue evidence="2">Whole animal</tissue>
    </source>
</reference>
<dbReference type="EMBL" id="JAIWYP010000004">
    <property type="protein sequence ID" value="KAH3835198.1"/>
    <property type="molecule type" value="Genomic_DNA"/>
</dbReference>
<proteinExistence type="predicted"/>
<organism evidence="2 3">
    <name type="scientific">Dreissena polymorpha</name>
    <name type="common">Zebra mussel</name>
    <name type="synonym">Mytilus polymorpha</name>
    <dbReference type="NCBI Taxonomy" id="45954"/>
    <lineage>
        <taxon>Eukaryota</taxon>
        <taxon>Metazoa</taxon>
        <taxon>Spiralia</taxon>
        <taxon>Lophotrochozoa</taxon>
        <taxon>Mollusca</taxon>
        <taxon>Bivalvia</taxon>
        <taxon>Autobranchia</taxon>
        <taxon>Heteroconchia</taxon>
        <taxon>Euheterodonta</taxon>
        <taxon>Imparidentia</taxon>
        <taxon>Neoheterodontei</taxon>
        <taxon>Myida</taxon>
        <taxon>Dreissenoidea</taxon>
        <taxon>Dreissenidae</taxon>
        <taxon>Dreissena</taxon>
    </lineage>
</organism>
<keyword evidence="3" id="KW-1185">Reference proteome</keyword>
<dbReference type="Proteomes" id="UP000828390">
    <property type="component" value="Unassembled WGS sequence"/>
</dbReference>
<name>A0A9D4QL36_DREPO</name>
<comment type="caution">
    <text evidence="2">The sequence shown here is derived from an EMBL/GenBank/DDBJ whole genome shotgun (WGS) entry which is preliminary data.</text>
</comment>
<accession>A0A9D4QL36</accession>
<evidence type="ECO:0000313" key="2">
    <source>
        <dbReference type="EMBL" id="KAH3835198.1"/>
    </source>
</evidence>
<protein>
    <submittedName>
        <fullName evidence="2">Uncharacterized protein</fullName>
    </submittedName>
</protein>
<evidence type="ECO:0000256" key="1">
    <source>
        <dbReference type="SAM" id="MobiDB-lite"/>
    </source>
</evidence>
<feature type="region of interest" description="Disordered" evidence="1">
    <location>
        <begin position="211"/>
        <end position="234"/>
    </location>
</feature>
<sequence length="379" mass="42671">MNVAKKIRKSVYKAIRKIRNQPTGNASGREKLLEPKDGKVAILKKFLVDILNRKKSQRRYENPFKRFETDTEKSGATISALKVSSQKMPNNYYTQSKHKTATAIADVTTGSKTSDLNTATQKRATKMTCRRTICFDRGTPTERPGSKRCQQADGDSDLKINRQHSLARRRSEISKIAPVCIRIRKTPQTKHRRRSRSCCCRGRTCCRRQTSAARSDRPRHGLQKDRTDDSEGGIGDIQNSVLDKGFLQHDSRLFDDRRRSIVDVLNTGYIAFDGSLVLTDDTISTRFFSKLSNTSLCNPAVYSNVSHLESMSHIDSDCTASSHVSDEIDGTMKKAYVAVANGGFSYGYMRELCDVTMERCDYETFASDVSSFEETGHVI</sequence>
<reference evidence="2" key="2">
    <citation type="submission" date="2020-11" db="EMBL/GenBank/DDBJ databases">
        <authorList>
            <person name="McCartney M.A."/>
            <person name="Auch B."/>
            <person name="Kono T."/>
            <person name="Mallez S."/>
            <person name="Becker A."/>
            <person name="Gohl D.M."/>
            <person name="Silverstein K.A.T."/>
            <person name="Koren S."/>
            <person name="Bechman K.B."/>
            <person name="Herman A."/>
            <person name="Abrahante J.E."/>
            <person name="Garbe J."/>
        </authorList>
    </citation>
    <scope>NUCLEOTIDE SEQUENCE</scope>
    <source>
        <strain evidence="2">Duluth1</strain>
        <tissue evidence="2">Whole animal</tissue>
    </source>
</reference>
<dbReference type="AlphaFoldDB" id="A0A9D4QL36"/>